<sequence length="223" mass="25823">MSTEEDCEFRRRDELAPEALELIFRKLSLDDKLLAILTVCKSWGRVVTKPYCWQEIEKVGRLIRYFHPKILHKLLQMLLTRCSGIREALKESMRLDRSIDPLNFRQGSQDDEALAEAATMPKLKHLEISYLRLRTKSVLKILSSCSELEFLDIQECWKVNLEQVLVKKLPSLKVLGPQKQKFFGITDYLAHPLFICEGFGYSDLDPSEDDMAAYYDSGSTWSP</sequence>
<dbReference type="EMBL" id="BTGU01000004">
    <property type="protein sequence ID" value="GMN33846.1"/>
    <property type="molecule type" value="Genomic_DNA"/>
</dbReference>
<dbReference type="PANTHER" id="PTHR38926">
    <property type="entry name" value="F-BOX DOMAIN CONTAINING PROTEIN, EXPRESSED"/>
    <property type="match status" value="1"/>
</dbReference>
<dbReference type="InterPro" id="IPR001810">
    <property type="entry name" value="F-box_dom"/>
</dbReference>
<protein>
    <recommendedName>
        <fullName evidence="1">F-box domain-containing protein</fullName>
    </recommendedName>
</protein>
<feature type="domain" description="F-box" evidence="1">
    <location>
        <begin position="15"/>
        <end position="54"/>
    </location>
</feature>
<evidence type="ECO:0000313" key="2">
    <source>
        <dbReference type="EMBL" id="GMN33846.1"/>
    </source>
</evidence>
<dbReference type="SUPFAM" id="SSF81383">
    <property type="entry name" value="F-box domain"/>
    <property type="match status" value="1"/>
</dbReference>
<evidence type="ECO:0000313" key="3">
    <source>
        <dbReference type="Proteomes" id="UP001187192"/>
    </source>
</evidence>
<dbReference type="Gene3D" id="1.20.1280.50">
    <property type="match status" value="1"/>
</dbReference>
<dbReference type="InterPro" id="IPR032675">
    <property type="entry name" value="LRR_dom_sf"/>
</dbReference>
<name>A0AA88A4B2_FICCA</name>
<organism evidence="2 3">
    <name type="scientific">Ficus carica</name>
    <name type="common">Common fig</name>
    <dbReference type="NCBI Taxonomy" id="3494"/>
    <lineage>
        <taxon>Eukaryota</taxon>
        <taxon>Viridiplantae</taxon>
        <taxon>Streptophyta</taxon>
        <taxon>Embryophyta</taxon>
        <taxon>Tracheophyta</taxon>
        <taxon>Spermatophyta</taxon>
        <taxon>Magnoliopsida</taxon>
        <taxon>eudicotyledons</taxon>
        <taxon>Gunneridae</taxon>
        <taxon>Pentapetalae</taxon>
        <taxon>rosids</taxon>
        <taxon>fabids</taxon>
        <taxon>Rosales</taxon>
        <taxon>Moraceae</taxon>
        <taxon>Ficeae</taxon>
        <taxon>Ficus</taxon>
    </lineage>
</organism>
<reference evidence="2" key="1">
    <citation type="submission" date="2023-07" db="EMBL/GenBank/DDBJ databases">
        <title>draft genome sequence of fig (Ficus carica).</title>
        <authorList>
            <person name="Takahashi T."/>
            <person name="Nishimura K."/>
        </authorList>
    </citation>
    <scope>NUCLEOTIDE SEQUENCE</scope>
</reference>
<dbReference type="SUPFAM" id="SSF52047">
    <property type="entry name" value="RNI-like"/>
    <property type="match status" value="1"/>
</dbReference>
<comment type="caution">
    <text evidence="2">The sequence shown here is derived from an EMBL/GenBank/DDBJ whole genome shotgun (WGS) entry which is preliminary data.</text>
</comment>
<dbReference type="PANTHER" id="PTHR38926:SF5">
    <property type="entry name" value="F-BOX AND LEUCINE-RICH REPEAT PROTEIN 6"/>
    <property type="match status" value="1"/>
</dbReference>
<keyword evidence="3" id="KW-1185">Reference proteome</keyword>
<dbReference type="InterPro" id="IPR036047">
    <property type="entry name" value="F-box-like_dom_sf"/>
</dbReference>
<accession>A0AA88A4B2</accession>
<proteinExistence type="predicted"/>
<dbReference type="Gene3D" id="3.80.10.10">
    <property type="entry name" value="Ribonuclease Inhibitor"/>
    <property type="match status" value="1"/>
</dbReference>
<dbReference type="Pfam" id="PF00646">
    <property type="entry name" value="F-box"/>
    <property type="match status" value="1"/>
</dbReference>
<evidence type="ECO:0000259" key="1">
    <source>
        <dbReference type="Pfam" id="PF00646"/>
    </source>
</evidence>
<dbReference type="Proteomes" id="UP001187192">
    <property type="component" value="Unassembled WGS sequence"/>
</dbReference>
<dbReference type="AlphaFoldDB" id="A0AA88A4B2"/>
<gene>
    <name evidence="2" type="ORF">TIFTF001_004368</name>
</gene>